<evidence type="ECO:0000256" key="3">
    <source>
        <dbReference type="ARBA" id="ARBA00023139"/>
    </source>
</evidence>
<dbReference type="AlphaFoldDB" id="A0AA95KGL9"/>
<dbReference type="GO" id="GO:1990351">
    <property type="term" value="C:transporter complex"/>
    <property type="evidence" value="ECO:0007669"/>
    <property type="project" value="TreeGrafter"/>
</dbReference>
<dbReference type="PANTHER" id="PTHR38098">
    <property type="entry name" value="LPS-ASSEMBLY LIPOPROTEIN LPTE"/>
    <property type="match status" value="1"/>
</dbReference>
<keyword evidence="5 7" id="KW-0449">Lipoprotein</keyword>
<evidence type="ECO:0000256" key="4">
    <source>
        <dbReference type="ARBA" id="ARBA00023237"/>
    </source>
</evidence>
<dbReference type="KEGG" id="tdu:QJT80_09540"/>
<evidence type="ECO:0000256" key="5">
    <source>
        <dbReference type="ARBA" id="ARBA00023288"/>
    </source>
</evidence>
<dbReference type="Proteomes" id="UP001300672">
    <property type="component" value="Chromosome"/>
</dbReference>
<evidence type="ECO:0000256" key="2">
    <source>
        <dbReference type="ARBA" id="ARBA00023136"/>
    </source>
</evidence>
<dbReference type="EMBL" id="CP124755">
    <property type="protein sequence ID" value="WGZ89745.1"/>
    <property type="molecule type" value="Genomic_DNA"/>
</dbReference>
<feature type="chain" id="PRO_5041644378" evidence="6">
    <location>
        <begin position="19"/>
        <end position="171"/>
    </location>
</feature>
<dbReference type="PANTHER" id="PTHR38098:SF1">
    <property type="entry name" value="LPS-ASSEMBLY LIPOPROTEIN LPTE"/>
    <property type="match status" value="1"/>
</dbReference>
<reference evidence="7" key="1">
    <citation type="journal article" date="2023" name="Int. J. Mol. Sci.">
        <title>Metagenomics Revealed a New Genus 'Candidatus Thiocaldithrix dubininis' gen. nov., sp. nov. and a New Species 'Candidatus Thiothrix putei' sp. nov. in the Family Thiotrichaceae, Some Members of Which Have Traits of Both Na+- and H+-Motive Energetics.</title>
        <authorList>
            <person name="Ravin N.V."/>
            <person name="Muntyan M.S."/>
            <person name="Smolyakov D.D."/>
            <person name="Rudenko T.S."/>
            <person name="Beletsky A.V."/>
            <person name="Mardanov A.V."/>
            <person name="Grabovich M.Y."/>
        </authorList>
    </citation>
    <scope>NUCLEOTIDE SEQUENCE</scope>
    <source>
        <strain evidence="7">GKL-01</strain>
    </source>
</reference>
<dbReference type="Gene3D" id="3.30.160.150">
    <property type="entry name" value="Lipoprotein like domain"/>
    <property type="match status" value="1"/>
</dbReference>
<dbReference type="PROSITE" id="PS51257">
    <property type="entry name" value="PROKAR_LIPOPROTEIN"/>
    <property type="match status" value="1"/>
</dbReference>
<dbReference type="GO" id="GO:0001530">
    <property type="term" value="F:lipopolysaccharide binding"/>
    <property type="evidence" value="ECO:0007669"/>
    <property type="project" value="TreeGrafter"/>
</dbReference>
<dbReference type="GO" id="GO:0015920">
    <property type="term" value="P:lipopolysaccharide transport"/>
    <property type="evidence" value="ECO:0007669"/>
    <property type="project" value="TreeGrafter"/>
</dbReference>
<sequence>MKRGLALVSLLLVLSACGGEPFRLHHNRPIPDFVKQQGVYIEEAFEQDPGRINGVVEGLRNALEERKVPVMSSPQTPNKIVITRIRENRTVSGYSASRQVREYNHTIEVDYKLVSPYINAPIEQTIRAERSQVYNSTYVLGTAEEEIAIKQELQQEAVRLMLLRLQALDLK</sequence>
<evidence type="ECO:0000313" key="7">
    <source>
        <dbReference type="EMBL" id="WGZ89745.1"/>
    </source>
</evidence>
<dbReference type="InterPro" id="IPR007485">
    <property type="entry name" value="LPS_assembly_LptE"/>
</dbReference>
<dbReference type="GO" id="GO:0043165">
    <property type="term" value="P:Gram-negative-bacterium-type cell outer membrane assembly"/>
    <property type="evidence" value="ECO:0007669"/>
    <property type="project" value="InterPro"/>
</dbReference>
<feature type="signal peptide" evidence="6">
    <location>
        <begin position="1"/>
        <end position="18"/>
    </location>
</feature>
<dbReference type="Pfam" id="PF04390">
    <property type="entry name" value="LptE"/>
    <property type="match status" value="1"/>
</dbReference>
<gene>
    <name evidence="7" type="primary">lptE</name>
    <name evidence="7" type="ORF">QJT80_09540</name>
</gene>
<evidence type="ECO:0000256" key="6">
    <source>
        <dbReference type="SAM" id="SignalP"/>
    </source>
</evidence>
<keyword evidence="1 6" id="KW-0732">Signal</keyword>
<reference evidence="7" key="2">
    <citation type="submission" date="2023-04" db="EMBL/GenBank/DDBJ databases">
        <authorList>
            <person name="Beletskiy A.V."/>
            <person name="Mardanov A.V."/>
            <person name="Ravin N.V."/>
        </authorList>
    </citation>
    <scope>NUCLEOTIDE SEQUENCE</scope>
    <source>
        <strain evidence="7">GKL-01</strain>
    </source>
</reference>
<dbReference type="GO" id="GO:0019867">
    <property type="term" value="C:outer membrane"/>
    <property type="evidence" value="ECO:0007669"/>
    <property type="project" value="InterPro"/>
</dbReference>
<accession>A0AA95KGL9</accession>
<name>A0AA95KGL9_9GAMM</name>
<protein>
    <submittedName>
        <fullName evidence="7">LPS assembly lipoprotein LptE</fullName>
    </submittedName>
</protein>
<evidence type="ECO:0000256" key="1">
    <source>
        <dbReference type="ARBA" id="ARBA00022729"/>
    </source>
</evidence>
<keyword evidence="4" id="KW-0998">Cell outer membrane</keyword>
<keyword evidence="3" id="KW-0564">Palmitate</keyword>
<organism evidence="7">
    <name type="scientific">Candidatus Thiocaldithrix dubininis</name>
    <dbReference type="NCBI Taxonomy" id="3080823"/>
    <lineage>
        <taxon>Bacteria</taxon>
        <taxon>Pseudomonadati</taxon>
        <taxon>Pseudomonadota</taxon>
        <taxon>Gammaproteobacteria</taxon>
        <taxon>Thiotrichales</taxon>
        <taxon>Thiotrichaceae</taxon>
        <taxon>Candidatus Thiocaldithrix</taxon>
    </lineage>
</organism>
<keyword evidence="2" id="KW-0472">Membrane</keyword>
<proteinExistence type="predicted"/>